<protein>
    <submittedName>
        <fullName evidence="1">Uncharacterized protein</fullName>
    </submittedName>
</protein>
<dbReference type="Proteomes" id="UP000220210">
    <property type="component" value="Unassembled WGS sequence"/>
</dbReference>
<dbReference type="InterPro" id="IPR009081">
    <property type="entry name" value="PP-bd_ACP"/>
</dbReference>
<dbReference type="InterPro" id="IPR036736">
    <property type="entry name" value="ACP-like_sf"/>
</dbReference>
<dbReference type="AlphaFoldDB" id="A0A9X6VSB5"/>
<dbReference type="SUPFAM" id="SSF47336">
    <property type="entry name" value="ACP-like"/>
    <property type="match status" value="1"/>
</dbReference>
<dbReference type="Pfam" id="PF00550">
    <property type="entry name" value="PP-binding"/>
    <property type="match status" value="1"/>
</dbReference>
<proteinExistence type="predicted"/>
<organism evidence="1 2">
    <name type="scientific">Bacillus cereus</name>
    <dbReference type="NCBI Taxonomy" id="1396"/>
    <lineage>
        <taxon>Bacteria</taxon>
        <taxon>Bacillati</taxon>
        <taxon>Bacillota</taxon>
        <taxon>Bacilli</taxon>
        <taxon>Bacillales</taxon>
        <taxon>Bacillaceae</taxon>
        <taxon>Bacillus</taxon>
        <taxon>Bacillus cereus group</taxon>
    </lineage>
</organism>
<name>A0A9X6VSB5_BACCE</name>
<gene>
    <name evidence="1" type="ORF">CN357_32795</name>
</gene>
<evidence type="ECO:0000313" key="1">
    <source>
        <dbReference type="EMBL" id="PFF40808.1"/>
    </source>
</evidence>
<sequence>MKQVKLTEIEKIVMETLKKVVEDSSKNDDDFLNSNYSDSGMLDSIAFVTLVVELEEIFDISIDDEYLQLKNLSTFNAITNMVKTLIELKCGSNTQQVDNENF</sequence>
<comment type="caution">
    <text evidence="1">The sequence shown here is derived from an EMBL/GenBank/DDBJ whole genome shotgun (WGS) entry which is preliminary data.</text>
</comment>
<dbReference type="Gene3D" id="1.10.1200.10">
    <property type="entry name" value="ACP-like"/>
    <property type="match status" value="1"/>
</dbReference>
<dbReference type="EMBL" id="NTSO01000035">
    <property type="protein sequence ID" value="PFF40808.1"/>
    <property type="molecule type" value="Genomic_DNA"/>
</dbReference>
<evidence type="ECO:0000313" key="2">
    <source>
        <dbReference type="Proteomes" id="UP000220210"/>
    </source>
</evidence>
<reference evidence="1 2" key="1">
    <citation type="submission" date="2017-09" db="EMBL/GenBank/DDBJ databases">
        <title>Large-scale bioinformatics analysis of Bacillus genomes uncovers conserved roles of natural products in bacterial physiology.</title>
        <authorList>
            <consortium name="Agbiome Team Llc"/>
            <person name="Bleich R.M."/>
            <person name="Kirk G.J."/>
            <person name="Santa Maria K.C."/>
            <person name="Allen S.E."/>
            <person name="Farag S."/>
            <person name="Shank E.A."/>
            <person name="Bowers A."/>
        </authorList>
    </citation>
    <scope>NUCLEOTIDE SEQUENCE [LARGE SCALE GENOMIC DNA]</scope>
    <source>
        <strain evidence="1 2">AFS020204</strain>
    </source>
</reference>
<dbReference type="PROSITE" id="PS50075">
    <property type="entry name" value="CARRIER"/>
    <property type="match status" value="1"/>
</dbReference>
<dbReference type="RefSeq" id="WP_000815738.1">
    <property type="nucleotide sequence ID" value="NZ_CP115306.1"/>
</dbReference>
<accession>A0A9X6VSB5</accession>